<accession>A0ABY2UG33</accession>
<sequence length="78" mass="8701">MACIKRLLPNNGLQNIDQPILAASPVPRSAQIKMPGITLMDNPGEELTLFYLGKRFKSRQAGLPIQTFLPGHRRIFSL</sequence>
<organism evidence="1 2">
    <name type="scientific">Microbulbifer harenosus</name>
    <dbReference type="NCBI Taxonomy" id="2576840"/>
    <lineage>
        <taxon>Bacteria</taxon>
        <taxon>Pseudomonadati</taxon>
        <taxon>Pseudomonadota</taxon>
        <taxon>Gammaproteobacteria</taxon>
        <taxon>Cellvibrionales</taxon>
        <taxon>Microbulbiferaceae</taxon>
        <taxon>Microbulbifer</taxon>
    </lineage>
</organism>
<dbReference type="RefSeq" id="WP_220446194.1">
    <property type="nucleotide sequence ID" value="NZ_VANI01000014.1"/>
</dbReference>
<dbReference type="EMBL" id="VANI01000014">
    <property type="protein sequence ID" value="TLM76381.1"/>
    <property type="molecule type" value="Genomic_DNA"/>
</dbReference>
<proteinExistence type="predicted"/>
<reference evidence="1 2" key="1">
    <citation type="submission" date="2019-05" db="EMBL/GenBank/DDBJ databases">
        <title>Microbulbifer harenosus sp. nov., an alginate-degrading bacterium isolated from coastal sand.</title>
        <authorList>
            <person name="Huang H."/>
            <person name="Mo K."/>
            <person name="Bao S."/>
        </authorList>
    </citation>
    <scope>NUCLEOTIDE SEQUENCE [LARGE SCALE GENOMIC DNA]</scope>
    <source>
        <strain evidence="1 2">HB161719</strain>
    </source>
</reference>
<protein>
    <submittedName>
        <fullName evidence="1">Uncharacterized protein</fullName>
    </submittedName>
</protein>
<evidence type="ECO:0000313" key="2">
    <source>
        <dbReference type="Proteomes" id="UP000306791"/>
    </source>
</evidence>
<keyword evidence="2" id="KW-1185">Reference proteome</keyword>
<gene>
    <name evidence="1" type="ORF">FDY93_13430</name>
</gene>
<comment type="caution">
    <text evidence="1">The sequence shown here is derived from an EMBL/GenBank/DDBJ whole genome shotgun (WGS) entry which is preliminary data.</text>
</comment>
<evidence type="ECO:0000313" key="1">
    <source>
        <dbReference type="EMBL" id="TLM76381.1"/>
    </source>
</evidence>
<dbReference type="Proteomes" id="UP000306791">
    <property type="component" value="Unassembled WGS sequence"/>
</dbReference>
<name>A0ABY2UG33_9GAMM</name>